<dbReference type="EMBL" id="KQ965809">
    <property type="protein sequence ID" value="KXS11088.1"/>
    <property type="molecule type" value="Genomic_DNA"/>
</dbReference>
<dbReference type="Proteomes" id="UP000070544">
    <property type="component" value="Unassembled WGS sequence"/>
</dbReference>
<reference evidence="2 3" key="1">
    <citation type="journal article" date="2015" name="Genome Biol. Evol.">
        <title>Phylogenomic analyses indicate that early fungi evolved digesting cell walls of algal ancestors of land plants.</title>
        <authorList>
            <person name="Chang Y."/>
            <person name="Wang S."/>
            <person name="Sekimoto S."/>
            <person name="Aerts A.L."/>
            <person name="Choi C."/>
            <person name="Clum A."/>
            <person name="LaButti K.M."/>
            <person name="Lindquist E.A."/>
            <person name="Yee Ngan C."/>
            <person name="Ohm R.A."/>
            <person name="Salamov A.A."/>
            <person name="Grigoriev I.V."/>
            <person name="Spatafora J.W."/>
            <person name="Berbee M.L."/>
        </authorList>
    </citation>
    <scope>NUCLEOTIDE SEQUENCE [LARGE SCALE GENOMIC DNA]</scope>
    <source>
        <strain evidence="2 3">JEL478</strain>
    </source>
</reference>
<feature type="compositionally biased region" description="Acidic residues" evidence="1">
    <location>
        <begin position="61"/>
        <end position="76"/>
    </location>
</feature>
<evidence type="ECO:0000313" key="3">
    <source>
        <dbReference type="Proteomes" id="UP000070544"/>
    </source>
</evidence>
<feature type="region of interest" description="Disordered" evidence="1">
    <location>
        <begin position="26"/>
        <end position="96"/>
    </location>
</feature>
<feature type="region of interest" description="Disordered" evidence="1">
    <location>
        <begin position="292"/>
        <end position="329"/>
    </location>
</feature>
<name>A0A139A378_GONPJ</name>
<sequence length="563" mass="60981">MSGARCIAIDETSREARRLFAEARAKERDIEREVKADDVGSEPSRGEPAKEPEMKRRMIIEEVEGDEEEVGQEESSNEIAVEEASTAPIDLSDENPEAVGIVKDVVEEGGTPVDVPAAELLKEETLHGLPLANKGTADSPPPVKEAWPEQPNETAAVPQEHTKSEIADSRSSTAVAPAAAKEQVELNDDALQIESPGFDFPEPLVAPESLGPDQAWNESEMLAALCGMDMVEVEGTHQDVKNAAADALDLPGPGDVIDISESSKGPVQSEGKSVTINFREALENVSWNEERVRCSSETLSETPETDQIASNDQEEQKEQNVSDLTEQGQTVSQNVEELEVAPMITPSQPLRQNNPASEPTMNTSNEQEIYRAEKTIPPSTHSESLPAAVETPSVHWKESKVEPTSSSNATPPGPVRFPPPTSSFNLEAAYKLCTRCTPPRGLEWLLYLESAIRTAPKPGAAAKMMERGRRPDELFAGVVKAAANAMRDEGDTSEIARTIFKILEELSTLKRIKLLTTFLGEKEAADLAFVFAELENAASMSASNEDGPAFTADDVGKLKKAFM</sequence>
<feature type="region of interest" description="Disordered" evidence="1">
    <location>
        <begin position="128"/>
        <end position="183"/>
    </location>
</feature>
<gene>
    <name evidence="2" type="ORF">M427DRAFT_447065</name>
</gene>
<dbReference type="AlphaFoldDB" id="A0A139A378"/>
<feature type="compositionally biased region" description="Polar residues" evidence="1">
    <location>
        <begin position="345"/>
        <end position="363"/>
    </location>
</feature>
<protein>
    <submittedName>
        <fullName evidence="2">Uncharacterized protein</fullName>
    </submittedName>
</protein>
<feature type="region of interest" description="Disordered" evidence="1">
    <location>
        <begin position="377"/>
        <end position="414"/>
    </location>
</feature>
<organism evidence="2 3">
    <name type="scientific">Gonapodya prolifera (strain JEL478)</name>
    <name type="common">Monoblepharis prolifera</name>
    <dbReference type="NCBI Taxonomy" id="1344416"/>
    <lineage>
        <taxon>Eukaryota</taxon>
        <taxon>Fungi</taxon>
        <taxon>Fungi incertae sedis</taxon>
        <taxon>Chytridiomycota</taxon>
        <taxon>Chytridiomycota incertae sedis</taxon>
        <taxon>Monoblepharidomycetes</taxon>
        <taxon>Monoblepharidales</taxon>
        <taxon>Gonapodyaceae</taxon>
        <taxon>Gonapodya</taxon>
    </lineage>
</organism>
<proteinExistence type="predicted"/>
<feature type="region of interest" description="Disordered" evidence="1">
    <location>
        <begin position="343"/>
        <end position="363"/>
    </location>
</feature>
<evidence type="ECO:0000256" key="1">
    <source>
        <dbReference type="SAM" id="MobiDB-lite"/>
    </source>
</evidence>
<feature type="compositionally biased region" description="Basic and acidic residues" evidence="1">
    <location>
        <begin position="26"/>
        <end position="60"/>
    </location>
</feature>
<accession>A0A139A378</accession>
<keyword evidence="3" id="KW-1185">Reference proteome</keyword>
<evidence type="ECO:0000313" key="2">
    <source>
        <dbReference type="EMBL" id="KXS11088.1"/>
    </source>
</evidence>
<feature type="compositionally biased region" description="Polar residues" evidence="1">
    <location>
        <begin position="295"/>
        <end position="311"/>
    </location>
</feature>